<dbReference type="CDD" id="cd01241">
    <property type="entry name" value="PH_PKB"/>
    <property type="match status" value="1"/>
</dbReference>
<accession>A0AAE1Q7P9</accession>
<comment type="caution">
    <text evidence="2">The sequence shown here is derived from an EMBL/GenBank/DDBJ whole genome shotgun (WGS) entry which is preliminary data.</text>
</comment>
<dbReference type="Pfam" id="PF00169">
    <property type="entry name" value="PH"/>
    <property type="match status" value="1"/>
</dbReference>
<evidence type="ECO:0000313" key="2">
    <source>
        <dbReference type="EMBL" id="KAK4321085.1"/>
    </source>
</evidence>
<reference evidence="2" key="1">
    <citation type="submission" date="2023-11" db="EMBL/GenBank/DDBJ databases">
        <title>Genome assemblies of two species of porcelain crab, Petrolisthes cinctipes and Petrolisthes manimaculis (Anomura: Porcellanidae).</title>
        <authorList>
            <person name="Angst P."/>
        </authorList>
    </citation>
    <scope>NUCLEOTIDE SEQUENCE</scope>
    <source>
        <strain evidence="2">PB745_02</strain>
        <tissue evidence="2">Gill</tissue>
    </source>
</reference>
<dbReference type="PROSITE" id="PS50003">
    <property type="entry name" value="PH_DOMAIN"/>
    <property type="match status" value="1"/>
</dbReference>
<protein>
    <recommendedName>
        <fullName evidence="1">PH domain-containing protein</fullName>
    </recommendedName>
</protein>
<dbReference type="InterPro" id="IPR011993">
    <property type="entry name" value="PH-like_dom_sf"/>
</dbReference>
<gene>
    <name evidence="2" type="ORF">Pmani_008102</name>
</gene>
<dbReference type="EMBL" id="JAWZYT010000621">
    <property type="protein sequence ID" value="KAK4321085.1"/>
    <property type="molecule type" value="Genomic_DNA"/>
</dbReference>
<dbReference type="SUPFAM" id="SSF50729">
    <property type="entry name" value="PH domain-like"/>
    <property type="match status" value="1"/>
</dbReference>
<name>A0AAE1Q7P9_9EUCA</name>
<dbReference type="Gene3D" id="2.30.29.30">
    <property type="entry name" value="Pleckstrin-homology domain (PH domain)/Phosphotyrosine-binding domain (PTB)"/>
    <property type="match status" value="1"/>
</dbReference>
<sequence>MDESGAQNPAEVKEGWLKKRGEYIKNWRHRYFFFLEDGKFLGFKTKPQHGLDDSLNNFTDKRCRIMKTDRPRSNTFIFCGLHWTTTVIQRIFNAQSDIDREAWMEAI</sequence>
<evidence type="ECO:0000259" key="1">
    <source>
        <dbReference type="PROSITE" id="PS50003"/>
    </source>
</evidence>
<organism evidence="2 3">
    <name type="scientific">Petrolisthes manimaculis</name>
    <dbReference type="NCBI Taxonomy" id="1843537"/>
    <lineage>
        <taxon>Eukaryota</taxon>
        <taxon>Metazoa</taxon>
        <taxon>Ecdysozoa</taxon>
        <taxon>Arthropoda</taxon>
        <taxon>Crustacea</taxon>
        <taxon>Multicrustacea</taxon>
        <taxon>Malacostraca</taxon>
        <taxon>Eumalacostraca</taxon>
        <taxon>Eucarida</taxon>
        <taxon>Decapoda</taxon>
        <taxon>Pleocyemata</taxon>
        <taxon>Anomura</taxon>
        <taxon>Galatheoidea</taxon>
        <taxon>Porcellanidae</taxon>
        <taxon>Petrolisthes</taxon>
    </lineage>
</organism>
<dbReference type="FunFam" id="2.30.29.30:FF:000027">
    <property type="entry name" value="Non-specific serine/threonine protein kinase"/>
    <property type="match status" value="1"/>
</dbReference>
<dbReference type="AlphaFoldDB" id="A0AAE1Q7P9"/>
<dbReference type="InterPro" id="IPR001849">
    <property type="entry name" value="PH_domain"/>
</dbReference>
<dbReference type="InterPro" id="IPR039026">
    <property type="entry name" value="PH_PKB"/>
</dbReference>
<evidence type="ECO:0000313" key="3">
    <source>
        <dbReference type="Proteomes" id="UP001292094"/>
    </source>
</evidence>
<dbReference type="Proteomes" id="UP001292094">
    <property type="component" value="Unassembled WGS sequence"/>
</dbReference>
<keyword evidence="3" id="KW-1185">Reference proteome</keyword>
<proteinExistence type="predicted"/>
<feature type="domain" description="PH" evidence="1">
    <location>
        <begin position="10"/>
        <end position="107"/>
    </location>
</feature>